<sequence length="103" mass="11932">MDIHKCAGCYKELTDVIRYYYIFDRGNILPYCNICLYTWCNDCGGTDCKYRCETCDAACDEECKCSFSDDDEEEENICEECGKDEEECECCKCGENKICDCDE</sequence>
<name>A0A6C0IHY7_9ZZZZ</name>
<dbReference type="EMBL" id="MN740165">
    <property type="protein sequence ID" value="QHT91547.1"/>
    <property type="molecule type" value="Genomic_DNA"/>
</dbReference>
<dbReference type="AlphaFoldDB" id="A0A6C0IHY7"/>
<proteinExistence type="predicted"/>
<reference evidence="1" key="1">
    <citation type="journal article" date="2020" name="Nature">
        <title>Giant virus diversity and host interactions through global metagenomics.</title>
        <authorList>
            <person name="Schulz F."/>
            <person name="Roux S."/>
            <person name="Paez-Espino D."/>
            <person name="Jungbluth S."/>
            <person name="Walsh D.A."/>
            <person name="Denef V.J."/>
            <person name="McMahon K.D."/>
            <person name="Konstantinidis K.T."/>
            <person name="Eloe-Fadrosh E.A."/>
            <person name="Kyrpides N.C."/>
            <person name="Woyke T."/>
        </authorList>
    </citation>
    <scope>NUCLEOTIDE SEQUENCE</scope>
    <source>
        <strain evidence="1">GVMAG-M-3300023184-77</strain>
    </source>
</reference>
<protein>
    <submittedName>
        <fullName evidence="1">Uncharacterized protein</fullName>
    </submittedName>
</protein>
<accession>A0A6C0IHY7</accession>
<evidence type="ECO:0000313" key="1">
    <source>
        <dbReference type="EMBL" id="QHT91547.1"/>
    </source>
</evidence>
<organism evidence="1">
    <name type="scientific">viral metagenome</name>
    <dbReference type="NCBI Taxonomy" id="1070528"/>
    <lineage>
        <taxon>unclassified sequences</taxon>
        <taxon>metagenomes</taxon>
        <taxon>organismal metagenomes</taxon>
    </lineage>
</organism>